<name>A0A517ZE51_9PLAN</name>
<dbReference type="InterPro" id="IPR036514">
    <property type="entry name" value="SGNH_hydro_sf"/>
</dbReference>
<feature type="transmembrane region" description="Helical" evidence="1">
    <location>
        <begin position="57"/>
        <end position="78"/>
    </location>
</feature>
<protein>
    <submittedName>
        <fullName evidence="3">Esterase TesA</fullName>
        <ecNumber evidence="3">3.1.1.1</ecNumber>
    </submittedName>
</protein>
<dbReference type="Gene3D" id="3.40.50.1110">
    <property type="entry name" value="SGNH hydrolase"/>
    <property type="match status" value="1"/>
</dbReference>
<gene>
    <name evidence="3" type="primary">tesA</name>
    <name evidence="3" type="ORF">Mal4_51170</name>
</gene>
<organism evidence="3 4">
    <name type="scientific">Maioricimonas rarisocia</name>
    <dbReference type="NCBI Taxonomy" id="2528026"/>
    <lineage>
        <taxon>Bacteria</taxon>
        <taxon>Pseudomonadati</taxon>
        <taxon>Planctomycetota</taxon>
        <taxon>Planctomycetia</taxon>
        <taxon>Planctomycetales</taxon>
        <taxon>Planctomycetaceae</taxon>
        <taxon>Maioricimonas</taxon>
    </lineage>
</organism>
<feature type="transmembrane region" description="Helical" evidence="1">
    <location>
        <begin position="6"/>
        <end position="27"/>
    </location>
</feature>
<evidence type="ECO:0000259" key="2">
    <source>
        <dbReference type="Pfam" id="PF13472"/>
    </source>
</evidence>
<dbReference type="EC" id="3.1.1.1" evidence="3"/>
<sequence>MNGLVFHIVSGDAFFSGGCLVVAGLAGPLSSTPVVRRGSLLAVVIGLVLVAASSTPLPYWCYGLLASTMLLWLVALRVPRWQKKAVGAAAVAWLAAMAVEVPYHVAPKLKPVSARAMTVVGDSVTAGIGSDQDFPTWPEILRREENVHIQDLSRMGETTASALKRLREHPVEHPLVVVEIGGNDLLGSTGTAKFARDLDALLQAVCAADRQVIMFELPLPPLHHEWGRIQRDAARKYDVKLLPRREFLSVLAGGGATLDSIHLSEAGQQAMSRRGWEVVGPVMVERSVTGGRTSEFR</sequence>
<evidence type="ECO:0000313" key="4">
    <source>
        <dbReference type="Proteomes" id="UP000320496"/>
    </source>
</evidence>
<dbReference type="EMBL" id="CP036275">
    <property type="protein sequence ID" value="QDU40757.1"/>
    <property type="molecule type" value="Genomic_DNA"/>
</dbReference>
<proteinExistence type="predicted"/>
<dbReference type="SUPFAM" id="SSF52266">
    <property type="entry name" value="SGNH hydrolase"/>
    <property type="match status" value="1"/>
</dbReference>
<dbReference type="InterPro" id="IPR013830">
    <property type="entry name" value="SGNH_hydro"/>
</dbReference>
<keyword evidence="1" id="KW-1133">Transmembrane helix</keyword>
<dbReference type="AlphaFoldDB" id="A0A517ZE51"/>
<accession>A0A517ZE51</accession>
<keyword evidence="1" id="KW-0812">Transmembrane</keyword>
<dbReference type="Pfam" id="PF13472">
    <property type="entry name" value="Lipase_GDSL_2"/>
    <property type="match status" value="1"/>
</dbReference>
<keyword evidence="1" id="KW-0472">Membrane</keyword>
<keyword evidence="3" id="KW-0378">Hydrolase</keyword>
<dbReference type="GO" id="GO:0106435">
    <property type="term" value="F:carboxylesterase activity"/>
    <property type="evidence" value="ECO:0007669"/>
    <property type="project" value="UniProtKB-EC"/>
</dbReference>
<feature type="domain" description="SGNH hydrolase-type esterase" evidence="2">
    <location>
        <begin position="119"/>
        <end position="270"/>
    </location>
</feature>
<feature type="transmembrane region" description="Helical" evidence="1">
    <location>
        <begin position="85"/>
        <end position="105"/>
    </location>
</feature>
<evidence type="ECO:0000313" key="3">
    <source>
        <dbReference type="EMBL" id="QDU40757.1"/>
    </source>
</evidence>
<dbReference type="KEGG" id="mri:Mal4_51170"/>
<evidence type="ECO:0000256" key="1">
    <source>
        <dbReference type="SAM" id="Phobius"/>
    </source>
</evidence>
<feature type="transmembrane region" description="Helical" evidence="1">
    <location>
        <begin position="34"/>
        <end position="51"/>
    </location>
</feature>
<keyword evidence="4" id="KW-1185">Reference proteome</keyword>
<dbReference type="Proteomes" id="UP000320496">
    <property type="component" value="Chromosome"/>
</dbReference>
<dbReference type="OrthoDB" id="272324at2"/>
<reference evidence="3 4" key="1">
    <citation type="submission" date="2019-02" db="EMBL/GenBank/DDBJ databases">
        <title>Deep-cultivation of Planctomycetes and their phenomic and genomic characterization uncovers novel biology.</title>
        <authorList>
            <person name="Wiegand S."/>
            <person name="Jogler M."/>
            <person name="Boedeker C."/>
            <person name="Pinto D."/>
            <person name="Vollmers J."/>
            <person name="Rivas-Marin E."/>
            <person name="Kohn T."/>
            <person name="Peeters S.H."/>
            <person name="Heuer A."/>
            <person name="Rast P."/>
            <person name="Oberbeckmann S."/>
            <person name="Bunk B."/>
            <person name="Jeske O."/>
            <person name="Meyerdierks A."/>
            <person name="Storesund J.E."/>
            <person name="Kallscheuer N."/>
            <person name="Luecker S."/>
            <person name="Lage O.M."/>
            <person name="Pohl T."/>
            <person name="Merkel B.J."/>
            <person name="Hornburger P."/>
            <person name="Mueller R.-W."/>
            <person name="Bruemmer F."/>
            <person name="Labrenz M."/>
            <person name="Spormann A.M."/>
            <person name="Op den Camp H."/>
            <person name="Overmann J."/>
            <person name="Amann R."/>
            <person name="Jetten M.S.M."/>
            <person name="Mascher T."/>
            <person name="Medema M.H."/>
            <person name="Devos D.P."/>
            <person name="Kaster A.-K."/>
            <person name="Ovreas L."/>
            <person name="Rohde M."/>
            <person name="Galperin M.Y."/>
            <person name="Jogler C."/>
        </authorList>
    </citation>
    <scope>NUCLEOTIDE SEQUENCE [LARGE SCALE GENOMIC DNA]</scope>
    <source>
        <strain evidence="3 4">Mal4</strain>
    </source>
</reference>